<keyword evidence="8" id="KW-0479">Metal-binding</keyword>
<evidence type="ECO:0000256" key="18">
    <source>
        <dbReference type="PROSITE-ProRule" id="PRU00134"/>
    </source>
</evidence>
<dbReference type="InterPro" id="IPR039606">
    <property type="entry name" value="Phytol/farnesol_kinase"/>
</dbReference>
<dbReference type="EMBL" id="JACAZF010000011">
    <property type="protein sequence ID" value="KAF7292648.1"/>
    <property type="molecule type" value="Genomic_DNA"/>
</dbReference>
<evidence type="ECO:0000256" key="13">
    <source>
        <dbReference type="ARBA" id="ARBA00022989"/>
    </source>
</evidence>
<dbReference type="Gene3D" id="6.10.140.2220">
    <property type="match status" value="1"/>
</dbReference>
<comment type="catalytic activity">
    <reaction evidence="17">
        <text>phytol + CTP = phytyl phosphate + CDP + H(+)</text>
        <dbReference type="Rhea" id="RHEA:38055"/>
        <dbReference type="ChEBI" id="CHEBI:15378"/>
        <dbReference type="ChEBI" id="CHEBI:17327"/>
        <dbReference type="ChEBI" id="CHEBI:37563"/>
        <dbReference type="ChEBI" id="CHEBI:58069"/>
        <dbReference type="ChEBI" id="CHEBI:75483"/>
        <dbReference type="EC" id="2.7.1.182"/>
    </reaction>
</comment>
<keyword evidence="11" id="KW-0862">Zinc</keyword>
<dbReference type="EC" id="2.7.1.182" evidence="16"/>
<dbReference type="Proteomes" id="UP000636479">
    <property type="component" value="Unassembled WGS sequence"/>
</dbReference>
<evidence type="ECO:0000259" key="19">
    <source>
        <dbReference type="PROSITE" id="PS50865"/>
    </source>
</evidence>
<gene>
    <name evidence="20" type="ORF">MIND_01162700</name>
</gene>
<evidence type="ECO:0000256" key="6">
    <source>
        <dbReference type="ARBA" id="ARBA00022679"/>
    </source>
</evidence>
<keyword evidence="5" id="KW-0934">Plastid</keyword>
<keyword evidence="21" id="KW-1185">Reference proteome</keyword>
<keyword evidence="4" id="KW-0150">Chloroplast</keyword>
<dbReference type="RefSeq" id="XP_037215076.1">
    <property type="nucleotide sequence ID" value="XM_037368150.1"/>
</dbReference>
<sequence length="658" mass="73035">MVHPSLHVDRLSELPDSFRRTANAALRGTVDEMQAVVMLLTARSPLSKPLRLCFLPVLYVALEPASISSLPTRPTRRQNHHAERLLQRAMLALEGIRLISIDKDIPDGAVLELWPRIWAWIQTHMEKHDFVPFGKGFVELLTRHLALVHNLTCAESAAVGGIIRGSAGLCRFLGAAWGPLLAVDDALGISQLSQLFHFAKIGAPDSGDFSTHLGQLKDGAGGTWDDLATLLVLHLDRADAFLTAATPMATRNLDELSWRLRAILPLVSTTFGPDRDPQQPDADHASLRNAAIKHGILSKLAAVLLGILNSPACLRIDYTATLAVLFSSILPSIAGSRAPELFPEVLRADFLLVLFKFAALPLDDATLTKQTASALRSAFGSLLPALTVYHPVLVQLRSSVRSVANLKAERAFRHAELVPLWNQFMALIQERLLVLKRYEAGELTSQRGCNNGKCVSVQLKSEVKQCGKCRTTTYCSRECQREDWKASPGHRDMCAIIVQRRAKMEYAWSFDKIQSFVRALLNCEYTTHGPAIDRMRLAFFDAYPDPQDVPCVLFDFKHGPCEISVASIRALPEGLGQYYAAEISHMIQAHGRLQLHFAGLHPNDGATWRWRVFPLYVQNDAMYRLVAEGWRPEMMPDELGPEDLAMMLGTMMGGRETH</sequence>
<evidence type="ECO:0000256" key="9">
    <source>
        <dbReference type="ARBA" id="ARBA00022771"/>
    </source>
</evidence>
<evidence type="ECO:0000256" key="3">
    <source>
        <dbReference type="ARBA" id="ARBA00010794"/>
    </source>
</evidence>
<proteinExistence type="inferred from homology"/>
<dbReference type="Pfam" id="PF01753">
    <property type="entry name" value="zf-MYND"/>
    <property type="match status" value="1"/>
</dbReference>
<evidence type="ECO:0000256" key="15">
    <source>
        <dbReference type="ARBA" id="ARBA00024015"/>
    </source>
</evidence>
<dbReference type="PANTHER" id="PTHR32523">
    <property type="entry name" value="PHYTOL KINASE 1, CHLOROPLASTIC"/>
    <property type="match status" value="1"/>
</dbReference>
<dbReference type="GO" id="GO:0010276">
    <property type="term" value="F:phytol kinase activity"/>
    <property type="evidence" value="ECO:0007669"/>
    <property type="project" value="UniProtKB-EC"/>
</dbReference>
<evidence type="ECO:0000256" key="11">
    <source>
        <dbReference type="ARBA" id="ARBA00022833"/>
    </source>
</evidence>
<dbReference type="AlphaFoldDB" id="A0A8H6S4K9"/>
<keyword evidence="9 18" id="KW-0863">Zinc-finger</keyword>
<comment type="subcellular location">
    <subcellularLocation>
        <location evidence="1">Membrane</location>
        <topology evidence="1">Multi-pass membrane protein</topology>
    </subcellularLocation>
    <subcellularLocation>
        <location evidence="2">Plastid</location>
        <location evidence="2">Chloroplast</location>
    </subcellularLocation>
</comment>
<evidence type="ECO:0000256" key="1">
    <source>
        <dbReference type="ARBA" id="ARBA00004141"/>
    </source>
</evidence>
<evidence type="ECO:0000313" key="21">
    <source>
        <dbReference type="Proteomes" id="UP000636479"/>
    </source>
</evidence>
<dbReference type="PROSITE" id="PS50865">
    <property type="entry name" value="ZF_MYND_2"/>
    <property type="match status" value="1"/>
</dbReference>
<dbReference type="GO" id="GO:0008270">
    <property type="term" value="F:zinc ion binding"/>
    <property type="evidence" value="ECO:0007669"/>
    <property type="project" value="UniProtKB-KW"/>
</dbReference>
<evidence type="ECO:0000256" key="8">
    <source>
        <dbReference type="ARBA" id="ARBA00022723"/>
    </source>
</evidence>
<comment type="caution">
    <text evidence="20">The sequence shown here is derived from an EMBL/GenBank/DDBJ whole genome shotgun (WGS) entry which is preliminary data.</text>
</comment>
<evidence type="ECO:0000256" key="16">
    <source>
        <dbReference type="ARBA" id="ARBA00039024"/>
    </source>
</evidence>
<evidence type="ECO:0000256" key="2">
    <source>
        <dbReference type="ARBA" id="ARBA00004229"/>
    </source>
</evidence>
<keyword evidence="7" id="KW-0812">Transmembrane</keyword>
<feature type="domain" description="MYND-type" evidence="19">
    <location>
        <begin position="451"/>
        <end position="494"/>
    </location>
</feature>
<protein>
    <recommendedName>
        <fullName evidence="16">phytol kinase</fullName>
        <ecNumber evidence="16">2.7.1.182</ecNumber>
    </recommendedName>
</protein>
<comment type="similarity">
    <text evidence="3">Belongs to the polyprenol kinase family.</text>
</comment>
<dbReference type="GO" id="GO:0016020">
    <property type="term" value="C:membrane"/>
    <property type="evidence" value="ECO:0007669"/>
    <property type="project" value="UniProtKB-SubCell"/>
</dbReference>
<dbReference type="SUPFAM" id="SSF144232">
    <property type="entry name" value="HIT/MYND zinc finger-like"/>
    <property type="match status" value="1"/>
</dbReference>
<organism evidence="20 21">
    <name type="scientific">Mycena indigotica</name>
    <dbReference type="NCBI Taxonomy" id="2126181"/>
    <lineage>
        <taxon>Eukaryota</taxon>
        <taxon>Fungi</taxon>
        <taxon>Dikarya</taxon>
        <taxon>Basidiomycota</taxon>
        <taxon>Agaricomycotina</taxon>
        <taxon>Agaricomycetes</taxon>
        <taxon>Agaricomycetidae</taxon>
        <taxon>Agaricales</taxon>
        <taxon>Marasmiineae</taxon>
        <taxon>Mycenaceae</taxon>
        <taxon>Mycena</taxon>
    </lineage>
</organism>
<name>A0A8H6S4K9_9AGAR</name>
<evidence type="ECO:0000256" key="14">
    <source>
        <dbReference type="ARBA" id="ARBA00023136"/>
    </source>
</evidence>
<evidence type="ECO:0000256" key="5">
    <source>
        <dbReference type="ARBA" id="ARBA00022640"/>
    </source>
</evidence>
<reference evidence="20" key="1">
    <citation type="submission" date="2020-05" db="EMBL/GenBank/DDBJ databases">
        <title>Mycena genomes resolve the evolution of fungal bioluminescence.</title>
        <authorList>
            <person name="Tsai I.J."/>
        </authorList>
    </citation>
    <scope>NUCLEOTIDE SEQUENCE</scope>
    <source>
        <strain evidence="20">171206Taipei</strain>
    </source>
</reference>
<keyword evidence="13" id="KW-1133">Transmembrane helix</keyword>
<dbReference type="OrthoDB" id="2992428at2759"/>
<dbReference type="PANTHER" id="PTHR32523:SF8">
    <property type="entry name" value="DOLICHOL KINASE"/>
    <property type="match status" value="1"/>
</dbReference>
<keyword evidence="6" id="KW-0808">Transferase</keyword>
<evidence type="ECO:0000256" key="4">
    <source>
        <dbReference type="ARBA" id="ARBA00022528"/>
    </source>
</evidence>
<dbReference type="InterPro" id="IPR002893">
    <property type="entry name" value="Znf_MYND"/>
</dbReference>
<evidence type="ECO:0000256" key="10">
    <source>
        <dbReference type="ARBA" id="ARBA00022777"/>
    </source>
</evidence>
<accession>A0A8H6S4K9</accession>
<keyword evidence="12" id="KW-0809">Transit peptide</keyword>
<keyword evidence="10" id="KW-0418">Kinase</keyword>
<keyword evidence="14" id="KW-0472">Membrane</keyword>
<evidence type="ECO:0000256" key="12">
    <source>
        <dbReference type="ARBA" id="ARBA00022946"/>
    </source>
</evidence>
<evidence type="ECO:0000256" key="7">
    <source>
        <dbReference type="ARBA" id="ARBA00022692"/>
    </source>
</evidence>
<evidence type="ECO:0000256" key="17">
    <source>
        <dbReference type="ARBA" id="ARBA00048889"/>
    </source>
</evidence>
<comment type="pathway">
    <text evidence="15">Cofactor biosynthesis; tocopherol biosynthesis.</text>
</comment>
<dbReference type="GeneID" id="59350666"/>
<evidence type="ECO:0000313" key="20">
    <source>
        <dbReference type="EMBL" id="KAF7292648.1"/>
    </source>
</evidence>